<dbReference type="InterPro" id="IPR036366">
    <property type="entry name" value="PGBDSf"/>
</dbReference>
<reference evidence="11" key="1">
    <citation type="journal article" date="2019" name="Int. J. Syst. Evol. Microbiol.">
        <title>The Global Catalogue of Microorganisms (GCM) 10K type strain sequencing project: providing services to taxonomists for standard genome sequencing and annotation.</title>
        <authorList>
            <consortium name="The Broad Institute Genomics Platform"/>
            <consortium name="The Broad Institute Genome Sequencing Center for Infectious Disease"/>
            <person name="Wu L."/>
            <person name="Ma J."/>
        </authorList>
    </citation>
    <scope>NUCLEOTIDE SEQUENCE [LARGE SCALE GENOMIC DNA]</scope>
    <source>
        <strain evidence="11">JCM 4376</strain>
    </source>
</reference>
<keyword evidence="3" id="KW-0133">Cell shape</keyword>
<protein>
    <recommendedName>
        <fullName evidence="12">Peptidoglycan-binding protein</fullName>
    </recommendedName>
</protein>
<dbReference type="RefSeq" id="WP_189548223.1">
    <property type="nucleotide sequence ID" value="NZ_BMTF01000057.1"/>
</dbReference>
<dbReference type="PANTHER" id="PTHR41533:SF1">
    <property type="entry name" value="L,D-TRANSPEPTIDASE YCBB-RELATED"/>
    <property type="match status" value="1"/>
</dbReference>
<comment type="caution">
    <text evidence="10">The sequence shown here is derived from an EMBL/GenBank/DDBJ whole genome shotgun (WGS) entry which is preliminary data.</text>
</comment>
<feature type="chain" id="PRO_5047400021" description="Peptidoglycan-binding protein" evidence="7">
    <location>
        <begin position="28"/>
        <end position="379"/>
    </location>
</feature>
<evidence type="ECO:0000259" key="9">
    <source>
        <dbReference type="Pfam" id="PF03734"/>
    </source>
</evidence>
<dbReference type="InterPro" id="IPR036365">
    <property type="entry name" value="PGBD-like_sf"/>
</dbReference>
<dbReference type="CDD" id="cd16913">
    <property type="entry name" value="YkuD_like"/>
    <property type="match status" value="1"/>
</dbReference>
<evidence type="ECO:0000256" key="7">
    <source>
        <dbReference type="SAM" id="SignalP"/>
    </source>
</evidence>
<evidence type="ECO:0000256" key="4">
    <source>
        <dbReference type="ARBA" id="ARBA00022984"/>
    </source>
</evidence>
<gene>
    <name evidence="10" type="ORF">GCM10015535_69390</name>
</gene>
<evidence type="ECO:0000313" key="10">
    <source>
        <dbReference type="EMBL" id="GGV97620.1"/>
    </source>
</evidence>
<comment type="pathway">
    <text evidence="1">Cell wall biogenesis; peptidoglycan biosynthesis.</text>
</comment>
<dbReference type="InterPro" id="IPR038063">
    <property type="entry name" value="Transpep_catalytic_dom"/>
</dbReference>
<organism evidence="10 11">
    <name type="scientific">Streptomyces gelaticus</name>
    <dbReference type="NCBI Taxonomy" id="285446"/>
    <lineage>
        <taxon>Bacteria</taxon>
        <taxon>Bacillati</taxon>
        <taxon>Actinomycetota</taxon>
        <taxon>Actinomycetes</taxon>
        <taxon>Kitasatosporales</taxon>
        <taxon>Streptomycetaceae</taxon>
        <taxon>Streptomyces</taxon>
    </lineage>
</organism>
<feature type="region of interest" description="Disordered" evidence="6">
    <location>
        <begin position="189"/>
        <end position="210"/>
    </location>
</feature>
<dbReference type="InterPro" id="IPR052905">
    <property type="entry name" value="LD-transpeptidase_YkuD-like"/>
</dbReference>
<keyword evidence="2" id="KW-0808">Transferase</keyword>
<dbReference type="InterPro" id="IPR005490">
    <property type="entry name" value="LD_TPept_cat_dom"/>
</dbReference>
<dbReference type="Pfam" id="PF03734">
    <property type="entry name" value="YkuD"/>
    <property type="match status" value="1"/>
</dbReference>
<sequence length="379" mass="39880">MNRSTFWATLTTTALAIAAFATLGTQAPDTATASSSDPAASAARSVAPASRNQQQWPTLRTGSQGAAVTALQQLLTAQGHSLTADGAFGPRTAAAIQAFQKDQGLQADGVVGPNTWNALTTTLRSGSQGAAVTALQQLLTAQGHSLTADGAFGPRTAAAIQAFQKSQGLQADGVAGPATWNALITAPAGARPSTGTGTGTGTDTGQNAQPGPTGYSLKFTKNQQHPMYSTLALVHNGKAVKSYRANSGMGSKDTCLSNEGWLPDGTYKVKGHETNRGGWNYNPNVQIQGYAIQLENKTCTPKAGQKPVERTDMFIHSEMLADGTQAVDVPLKEDDFWRWDADFDYKSNGCIKLKPTDLKDLFSHLDRAGWPKNLTLQVS</sequence>
<feature type="domain" description="L,D-TPase catalytic" evidence="9">
    <location>
        <begin position="231"/>
        <end position="366"/>
    </location>
</feature>
<dbReference type="InterPro" id="IPR002477">
    <property type="entry name" value="Peptidoglycan-bd-like"/>
</dbReference>
<evidence type="ECO:0000256" key="5">
    <source>
        <dbReference type="ARBA" id="ARBA00023316"/>
    </source>
</evidence>
<feature type="signal peptide" evidence="7">
    <location>
        <begin position="1"/>
        <end position="27"/>
    </location>
</feature>
<evidence type="ECO:0000256" key="2">
    <source>
        <dbReference type="ARBA" id="ARBA00022679"/>
    </source>
</evidence>
<dbReference type="Gene3D" id="2.40.440.10">
    <property type="entry name" value="L,D-transpeptidase catalytic domain-like"/>
    <property type="match status" value="1"/>
</dbReference>
<dbReference type="Proteomes" id="UP000660675">
    <property type="component" value="Unassembled WGS sequence"/>
</dbReference>
<dbReference type="PANTHER" id="PTHR41533">
    <property type="entry name" value="L,D-TRANSPEPTIDASE HI_1667-RELATED"/>
    <property type="match status" value="1"/>
</dbReference>
<name>A0ABQ2W9L0_9ACTN</name>
<evidence type="ECO:0000259" key="8">
    <source>
        <dbReference type="Pfam" id="PF01471"/>
    </source>
</evidence>
<accession>A0ABQ2W9L0</accession>
<evidence type="ECO:0000256" key="1">
    <source>
        <dbReference type="ARBA" id="ARBA00004752"/>
    </source>
</evidence>
<evidence type="ECO:0008006" key="12">
    <source>
        <dbReference type="Google" id="ProtNLM"/>
    </source>
</evidence>
<evidence type="ECO:0000256" key="3">
    <source>
        <dbReference type="ARBA" id="ARBA00022960"/>
    </source>
</evidence>
<feature type="region of interest" description="Disordered" evidence="6">
    <location>
        <begin position="28"/>
        <end position="61"/>
    </location>
</feature>
<dbReference type="EMBL" id="BMTF01000057">
    <property type="protein sequence ID" value="GGV97620.1"/>
    <property type="molecule type" value="Genomic_DNA"/>
</dbReference>
<keyword evidence="11" id="KW-1185">Reference proteome</keyword>
<proteinExistence type="predicted"/>
<keyword evidence="5" id="KW-0961">Cell wall biogenesis/degradation</keyword>
<dbReference type="Pfam" id="PF01471">
    <property type="entry name" value="PG_binding_1"/>
    <property type="match status" value="2"/>
</dbReference>
<feature type="domain" description="Peptidoglycan binding-like" evidence="8">
    <location>
        <begin position="128"/>
        <end position="183"/>
    </location>
</feature>
<feature type="compositionally biased region" description="Polar residues" evidence="6">
    <location>
        <begin position="52"/>
        <end position="61"/>
    </location>
</feature>
<evidence type="ECO:0000256" key="6">
    <source>
        <dbReference type="SAM" id="MobiDB-lite"/>
    </source>
</evidence>
<dbReference type="Gene3D" id="1.10.101.10">
    <property type="entry name" value="PGBD-like superfamily/PGBD"/>
    <property type="match status" value="2"/>
</dbReference>
<evidence type="ECO:0000313" key="11">
    <source>
        <dbReference type="Proteomes" id="UP000660675"/>
    </source>
</evidence>
<feature type="compositionally biased region" description="Low complexity" evidence="6">
    <location>
        <begin position="28"/>
        <end position="51"/>
    </location>
</feature>
<keyword evidence="4" id="KW-0573">Peptidoglycan synthesis</keyword>
<feature type="domain" description="Peptidoglycan binding-like" evidence="8">
    <location>
        <begin position="64"/>
        <end position="119"/>
    </location>
</feature>
<dbReference type="SUPFAM" id="SSF47090">
    <property type="entry name" value="PGBD-like"/>
    <property type="match status" value="2"/>
</dbReference>
<keyword evidence="7" id="KW-0732">Signal</keyword>